<keyword evidence="1" id="KW-0732">Signal</keyword>
<accession>A0A7T7ZZA6</accession>
<proteinExistence type="predicted"/>
<feature type="chain" id="PRO_5032843967" description="GLPGLI family protein" evidence="1">
    <location>
        <begin position="20"/>
        <end position="239"/>
    </location>
</feature>
<dbReference type="Proteomes" id="UP000595426">
    <property type="component" value="Chromosome"/>
</dbReference>
<reference evidence="2 3" key="1">
    <citation type="submission" date="2020-12" db="EMBL/GenBank/DDBJ databases">
        <title>FDA dAtabase for Regulatory Grade micrObial Sequences (FDA-ARGOS): Supporting development and validation of Infectious Disease Dx tests.</title>
        <authorList>
            <person name="Kerrigan L."/>
            <person name="Long C."/>
            <person name="Tallon L."/>
            <person name="Sadzewicz L."/>
            <person name="Zhao X."/>
            <person name="Boylan J."/>
            <person name="Ott S."/>
            <person name="Bowen H."/>
            <person name="Vavikolanu K."/>
            <person name="Mehta A."/>
            <person name="Aluvathingal J."/>
            <person name="Nadendla S."/>
            <person name="Yan Y."/>
            <person name="Sichtig H."/>
        </authorList>
    </citation>
    <scope>NUCLEOTIDE SEQUENCE [LARGE SCALE GENOMIC DNA]</scope>
    <source>
        <strain evidence="2 3">FDAARGOS_1031</strain>
    </source>
</reference>
<gene>
    <name evidence="2" type="ORF">I6H88_06410</name>
</gene>
<sequence length="239" mass="27787">MKKTVQIAFLLFFYGLVFAQGNDQYRIGTSGMSTQNNDIRDYANNWKNNINRSVSIDDLKKDVKGSPYYDDKFYSVKINGGVDVPQKLRYNAFSDQMEYMQDQKTYEINKFENLIVEFPSIKKTYVVLDYPFEGKKHLGYLAVDFYGKNYGLYTKERIELKGGTGADNGIVDNTGYRFAKKKDIFYIRIGDKIELLPGSTKEFNQKFTNDRSIANYLNNNKIDLKNKENVIKMLIEIDK</sequence>
<protein>
    <recommendedName>
        <fullName evidence="4">GLPGLI family protein</fullName>
    </recommendedName>
</protein>
<dbReference type="GeneID" id="93134140"/>
<evidence type="ECO:0008006" key="4">
    <source>
        <dbReference type="Google" id="ProtNLM"/>
    </source>
</evidence>
<dbReference type="AlphaFoldDB" id="A0A7T7ZZA6"/>
<evidence type="ECO:0000313" key="3">
    <source>
        <dbReference type="Proteomes" id="UP000595426"/>
    </source>
</evidence>
<evidence type="ECO:0000256" key="1">
    <source>
        <dbReference type="SAM" id="SignalP"/>
    </source>
</evidence>
<dbReference type="OrthoDB" id="978006at2"/>
<keyword evidence="3" id="KW-1185">Reference proteome</keyword>
<dbReference type="KEGG" id="egm:AYC65_14585"/>
<dbReference type="RefSeq" id="WP_034870945.1">
    <property type="nucleotide sequence ID" value="NZ_CAJJUP010000002.1"/>
</dbReference>
<organism evidence="2 3">
    <name type="scientific">Elizabethkingia bruuniana</name>
    <dbReference type="NCBI Taxonomy" id="1756149"/>
    <lineage>
        <taxon>Bacteria</taxon>
        <taxon>Pseudomonadati</taxon>
        <taxon>Bacteroidota</taxon>
        <taxon>Flavobacteriia</taxon>
        <taxon>Flavobacteriales</taxon>
        <taxon>Weeksellaceae</taxon>
        <taxon>Elizabethkingia</taxon>
    </lineage>
</organism>
<evidence type="ECO:0000313" key="2">
    <source>
        <dbReference type="EMBL" id="QQN60208.1"/>
    </source>
</evidence>
<feature type="signal peptide" evidence="1">
    <location>
        <begin position="1"/>
        <end position="19"/>
    </location>
</feature>
<dbReference type="EMBL" id="CP067018">
    <property type="protein sequence ID" value="QQN60208.1"/>
    <property type="molecule type" value="Genomic_DNA"/>
</dbReference>
<name>A0A7T7ZZA6_9FLAO</name>